<dbReference type="InterPro" id="IPR036872">
    <property type="entry name" value="CH_dom_sf"/>
</dbReference>
<feature type="compositionally biased region" description="Basic and acidic residues" evidence="1">
    <location>
        <begin position="354"/>
        <end position="369"/>
    </location>
</feature>
<feature type="compositionally biased region" description="Polar residues" evidence="1">
    <location>
        <begin position="315"/>
        <end position="326"/>
    </location>
</feature>
<dbReference type="EMBL" id="CAXLJM020000007">
    <property type="protein sequence ID" value="CAL8072237.1"/>
    <property type="molecule type" value="Genomic_DNA"/>
</dbReference>
<evidence type="ECO:0000259" key="2">
    <source>
        <dbReference type="Pfam" id="PF06294"/>
    </source>
</evidence>
<feature type="compositionally biased region" description="Polar residues" evidence="1">
    <location>
        <begin position="208"/>
        <end position="243"/>
    </location>
</feature>
<reference evidence="3 4" key="1">
    <citation type="submission" date="2024-08" db="EMBL/GenBank/DDBJ databases">
        <authorList>
            <person name="Cucini C."/>
            <person name="Frati F."/>
        </authorList>
    </citation>
    <scope>NUCLEOTIDE SEQUENCE [LARGE SCALE GENOMIC DNA]</scope>
</reference>
<comment type="caution">
    <text evidence="3">The sequence shown here is derived from an EMBL/GenBank/DDBJ whole genome shotgun (WGS) entry which is preliminary data.</text>
</comment>
<protein>
    <recommendedName>
        <fullName evidence="2">CH-like domain-containing protein</fullName>
    </recommendedName>
</protein>
<proteinExistence type="predicted"/>
<dbReference type="InterPro" id="IPR010441">
    <property type="entry name" value="CH_2"/>
</dbReference>
<accession>A0ABP1PS51</accession>
<name>A0ABP1PS51_9HEXA</name>
<dbReference type="Pfam" id="PF06294">
    <property type="entry name" value="CH_2"/>
    <property type="match status" value="1"/>
</dbReference>
<sequence>MSVLRGNLELLQSNKIIIVDVSDEPISDSDLVSIYRWLDTMEFSRPKKTAVHRDFADGVMMAELVAHYIPKIVNTRNYVSASNTKTKISNWTHINEKVFKRLRFQLTPSLIKCITDARPGMIERVLQPLRLILLRGPKAVAPPSSKLENVKSRFMDIERTYLKRSTTPTPPAFPSASSPRVSTSTKSSTPTASRFRSQSPTRAKLSPKNVNSNQMGARNRPTTSIQSSSKYTAKANKQPNKPNTAPVIHHQPTFATKKMSSQKYNDTTSPTPKTATQAEDYGEKQTILSRPSTAISSAVSLSPKSQPETEDVQPETETPLQETCNSRHVPKRIFPPRSSWLPVDDEPSVLDTPQKGEEIPNSDSERGDAVTDECVDEESVDDEIYCSGYDADEDGAVDASCLEDSFEDEEEVSSKGKPSKRKIKRVIKYEYREEYILNGMASYQLPNEQDLENIRKNYRSPGNQDPNCRGYGFV</sequence>
<dbReference type="InterPro" id="IPR052111">
    <property type="entry name" value="Spermatogenesis_Ciliary_MAP"/>
</dbReference>
<keyword evidence="4" id="KW-1185">Reference proteome</keyword>
<feature type="compositionally biased region" description="Polar residues" evidence="1">
    <location>
        <begin position="286"/>
        <end position="306"/>
    </location>
</feature>
<feature type="domain" description="CH-like" evidence="2">
    <location>
        <begin position="34"/>
        <end position="129"/>
    </location>
</feature>
<dbReference type="PANTHER" id="PTHR12509">
    <property type="entry name" value="SPERMATOGENESIS-ASSOCIATED 4-RELATED"/>
    <property type="match status" value="1"/>
</dbReference>
<dbReference type="PANTHER" id="PTHR12509:SF9">
    <property type="entry name" value="SPERM FLAGELLAR PROTEIN 1 ISOFORM X1"/>
    <property type="match status" value="1"/>
</dbReference>
<feature type="region of interest" description="Disordered" evidence="1">
    <location>
        <begin position="161"/>
        <end position="377"/>
    </location>
</feature>
<evidence type="ECO:0000313" key="4">
    <source>
        <dbReference type="Proteomes" id="UP001642540"/>
    </source>
</evidence>
<dbReference type="Proteomes" id="UP001642540">
    <property type="component" value="Unassembled WGS sequence"/>
</dbReference>
<evidence type="ECO:0000256" key="1">
    <source>
        <dbReference type="SAM" id="MobiDB-lite"/>
    </source>
</evidence>
<feature type="compositionally biased region" description="Polar residues" evidence="1">
    <location>
        <begin position="258"/>
        <end position="277"/>
    </location>
</feature>
<evidence type="ECO:0000313" key="3">
    <source>
        <dbReference type="EMBL" id="CAL8072237.1"/>
    </source>
</evidence>
<feature type="compositionally biased region" description="Low complexity" evidence="1">
    <location>
        <begin position="174"/>
        <end position="194"/>
    </location>
</feature>
<gene>
    <name evidence="3" type="ORF">ODALV1_LOCUS2073</name>
</gene>
<organism evidence="3 4">
    <name type="scientific">Orchesella dallaii</name>
    <dbReference type="NCBI Taxonomy" id="48710"/>
    <lineage>
        <taxon>Eukaryota</taxon>
        <taxon>Metazoa</taxon>
        <taxon>Ecdysozoa</taxon>
        <taxon>Arthropoda</taxon>
        <taxon>Hexapoda</taxon>
        <taxon>Collembola</taxon>
        <taxon>Entomobryomorpha</taxon>
        <taxon>Entomobryoidea</taxon>
        <taxon>Orchesellidae</taxon>
        <taxon>Orchesellinae</taxon>
        <taxon>Orchesella</taxon>
    </lineage>
</organism>
<dbReference type="Gene3D" id="1.10.418.10">
    <property type="entry name" value="Calponin-like domain"/>
    <property type="match status" value="1"/>
</dbReference>